<sequence length="219" mass="25890">LLKMRGRLTKIKELFLMFSSTMWMQEILDMIQNDVLKSHLPLHLTPPFFWKQNCKKCRRLPGVLLTPSHSDFILPDPQSLEEFCEKCMSRKVDHGSWYNHMKGQQAAKGKHWVLYLFYDDVKKNPKCESHRLLEFLEKTLSEDIINKIIHYMSFDVMKENPMVNQAALPSPICDYIISKFLRKGMPGDWKNHFTPAMNEKFAEHYKKMTGTTLTFCREI</sequence>
<dbReference type="EMBL" id="JACDTQ010000773">
    <property type="protein sequence ID" value="KAF5926235.1"/>
    <property type="molecule type" value="Genomic_DNA"/>
</dbReference>
<dbReference type="SUPFAM" id="SSF52540">
    <property type="entry name" value="P-loop containing nucleoside triphosphate hydrolases"/>
    <property type="match status" value="1"/>
</dbReference>
<gene>
    <name evidence="6" type="ORF">HPG69_011362</name>
</gene>
<feature type="non-terminal residue" evidence="6">
    <location>
        <position position="1"/>
    </location>
</feature>
<dbReference type="Proteomes" id="UP000551758">
    <property type="component" value="Unassembled WGS sequence"/>
</dbReference>
<keyword evidence="7" id="KW-1185">Reference proteome</keyword>
<evidence type="ECO:0000256" key="2">
    <source>
        <dbReference type="ARBA" id="ARBA00022679"/>
    </source>
</evidence>
<dbReference type="GO" id="GO:0008146">
    <property type="term" value="F:sulfotransferase activity"/>
    <property type="evidence" value="ECO:0007669"/>
    <property type="project" value="InterPro"/>
</dbReference>
<dbReference type="Gene3D" id="3.40.50.300">
    <property type="entry name" value="P-loop containing nucleotide triphosphate hydrolases"/>
    <property type="match status" value="1"/>
</dbReference>
<evidence type="ECO:0000313" key="6">
    <source>
        <dbReference type="EMBL" id="KAF5926235.1"/>
    </source>
</evidence>
<dbReference type="PANTHER" id="PTHR11783">
    <property type="entry name" value="SULFOTRANSFERASE SULT"/>
    <property type="match status" value="1"/>
</dbReference>
<reference evidence="6 7" key="1">
    <citation type="journal article" date="2020" name="Mol. Biol. Evol.">
        <title>Interspecific Gene Flow and the Evolution of Specialization in Black and White Rhinoceros.</title>
        <authorList>
            <person name="Moodley Y."/>
            <person name="Westbury M.V."/>
            <person name="Russo I.M."/>
            <person name="Gopalakrishnan S."/>
            <person name="Rakotoarivelo A."/>
            <person name="Olsen R.A."/>
            <person name="Prost S."/>
            <person name="Tunstall T."/>
            <person name="Ryder O.A."/>
            <person name="Dalen L."/>
            <person name="Bruford M.W."/>
        </authorList>
    </citation>
    <scope>NUCLEOTIDE SEQUENCE [LARGE SCALE GENOMIC DNA]</scope>
    <source>
        <strain evidence="6">SBR-YM</strain>
        <tissue evidence="6">Skin</tissue>
    </source>
</reference>
<evidence type="ECO:0000256" key="4">
    <source>
        <dbReference type="RuleBase" id="RU361155"/>
    </source>
</evidence>
<name>A0A7J7FDW4_DICBM</name>
<evidence type="ECO:0000313" key="7">
    <source>
        <dbReference type="Proteomes" id="UP000551758"/>
    </source>
</evidence>
<accession>A0A7J7FDW4</accession>
<dbReference type="Pfam" id="PF00685">
    <property type="entry name" value="Sulfotransfer_1"/>
    <property type="match status" value="1"/>
</dbReference>
<dbReference type="InterPro" id="IPR027417">
    <property type="entry name" value="P-loop_NTPase"/>
</dbReference>
<comment type="similarity">
    <text evidence="1 4">Belongs to the sulfotransferase 1 family.</text>
</comment>
<comment type="catalytic activity">
    <reaction evidence="3">
        <text>4-ethylphenol + 3'-phosphoadenylyl sulfate = 4-ethylphenyl sulfate + adenosine 3',5'-bisphosphate + H(+)</text>
        <dbReference type="Rhea" id="RHEA:70607"/>
        <dbReference type="ChEBI" id="CHEBI:15378"/>
        <dbReference type="ChEBI" id="CHEBI:49584"/>
        <dbReference type="ChEBI" id="CHEBI:58339"/>
        <dbReference type="ChEBI" id="CHEBI:58343"/>
        <dbReference type="ChEBI" id="CHEBI:133681"/>
    </reaction>
    <physiologicalReaction direction="left-to-right" evidence="3">
        <dbReference type="Rhea" id="RHEA:70608"/>
    </physiologicalReaction>
</comment>
<keyword evidence="2 4" id="KW-0808">Transferase</keyword>
<evidence type="ECO:0000256" key="1">
    <source>
        <dbReference type="ARBA" id="ARBA00005771"/>
    </source>
</evidence>
<dbReference type="EC" id="2.8.2.-" evidence="4"/>
<proteinExistence type="inferred from homology"/>
<evidence type="ECO:0000256" key="3">
    <source>
        <dbReference type="ARBA" id="ARBA00048219"/>
    </source>
</evidence>
<dbReference type="AlphaFoldDB" id="A0A7J7FDW4"/>
<protein>
    <recommendedName>
        <fullName evidence="4">Sulfotransferase</fullName>
        <ecNumber evidence="4">2.8.2.-</ecNumber>
    </recommendedName>
</protein>
<organism evidence="6 7">
    <name type="scientific">Diceros bicornis minor</name>
    <name type="common">South-central black rhinoceros</name>
    <dbReference type="NCBI Taxonomy" id="77932"/>
    <lineage>
        <taxon>Eukaryota</taxon>
        <taxon>Metazoa</taxon>
        <taxon>Chordata</taxon>
        <taxon>Craniata</taxon>
        <taxon>Vertebrata</taxon>
        <taxon>Euteleostomi</taxon>
        <taxon>Mammalia</taxon>
        <taxon>Eutheria</taxon>
        <taxon>Laurasiatheria</taxon>
        <taxon>Perissodactyla</taxon>
        <taxon>Rhinocerotidae</taxon>
        <taxon>Diceros</taxon>
    </lineage>
</organism>
<dbReference type="InterPro" id="IPR000863">
    <property type="entry name" value="Sulfotransferase_dom"/>
</dbReference>
<evidence type="ECO:0000259" key="5">
    <source>
        <dbReference type="Pfam" id="PF00685"/>
    </source>
</evidence>
<feature type="domain" description="Sulfotransferase" evidence="5">
    <location>
        <begin position="27"/>
        <end position="208"/>
    </location>
</feature>
<comment type="caution">
    <text evidence="6">The sequence shown here is derived from an EMBL/GenBank/DDBJ whole genome shotgun (WGS) entry which is preliminary data.</text>
</comment>